<evidence type="ECO:0000313" key="2">
    <source>
        <dbReference type="Proteomes" id="UP000187209"/>
    </source>
</evidence>
<gene>
    <name evidence="1" type="ORF">SteCoe_27040</name>
</gene>
<accession>A0A1R2BBY4</accession>
<sequence length="1036" mass="118736">MEPENKHRELILEYIKKSNLEIIVQNSIRSLIQSNAFPDNPFGAMFRHFTYFAAKDDLNRIQQKLKGTELKVLEPPGAFAVTNQNNELECFGLAHLLHYTNVNHFKVLTKTLKELCLEHKRTYKDYTLEVRVAVGGGEIFKSQLIPHPEVAPTPMQVRAECIVEGPKFENAFTLFADYVYEDIMRIGSNNALNLVRDFCIEQGPKSTYVKKVTLEQMQENKQLLINELKNATIQKRVSYVRVLVFSQDLERYSTKDLIRAVTPSRLLSVTEPSVLDHFQYISMKKSYILHYTTTGNPTDFSSLSPIPCLALYSSLFPNPDSARHYAKIFYTETQNPYEIPAIEEYLQLKRDRFIRYFNSGKIIKMIWETLEMALCSKDHASNAAVLNEIFSLLSHSSCKLYRVVKMSRALIVLINTFYDTGFDHFKKLAEGLFVRLKEEVWSAFGNASCPEIILLKPQIIRMLDATSVNKSRTLLITPNTLKIIEKLESICATIAKNSSELLLRHLPILTDTHLKLLATYNIQPGMTYIQLTESKQTELAFDLDQELKAQNLRNDNEYLVIYEYIIKTGIIELLILTTRDLVLSYPLIPNPLKIFAYKILISLFKRDMFKITSQEVLEQHMHVPNQVGQDIYVHSNPENMFNFPELPYIAGFEEILLICSWQEIGFFSTVFKGYELNVNLFQDSIPKGYNAQSIFSVCATSLLNSECLLKFPSVWQIYNDVFITGPSFNASSHAFLDLIVKYALWLDSATDVTVIGFFTPYSDIPLASFADLLTSTERKSSIGLILSAFQMNSRVWLKFIIPYKGNDTYGVTGIPLGVHVYFNMHFRVNMTKQVTSLVPLNSLEDIAKVFYSREDFELWKEIIDIRSQTTKEKLANEMNVAYSTGQHYRGMICLMIIKVLEKDKDVIGQLLRVNETPLKSITEASRFAEVAYQLMLMASNNNRKADIEQIKDWSNKLTKYVEAVFLQERNVILESTQVNIIRVSNRLYSAVSNANGPKYHKALAAVKEMSKHLKVAELIASLAVYDFIQEKDKLAS</sequence>
<organism evidence="1 2">
    <name type="scientific">Stentor coeruleus</name>
    <dbReference type="NCBI Taxonomy" id="5963"/>
    <lineage>
        <taxon>Eukaryota</taxon>
        <taxon>Sar</taxon>
        <taxon>Alveolata</taxon>
        <taxon>Ciliophora</taxon>
        <taxon>Postciliodesmatophora</taxon>
        <taxon>Heterotrichea</taxon>
        <taxon>Heterotrichida</taxon>
        <taxon>Stentoridae</taxon>
        <taxon>Stentor</taxon>
    </lineage>
</organism>
<protein>
    <submittedName>
        <fullName evidence="1">Uncharacterized protein</fullName>
    </submittedName>
</protein>
<dbReference type="EMBL" id="MPUH01000773">
    <property type="protein sequence ID" value="OMJ74120.1"/>
    <property type="molecule type" value="Genomic_DNA"/>
</dbReference>
<name>A0A1R2BBY4_9CILI</name>
<keyword evidence="2" id="KW-1185">Reference proteome</keyword>
<dbReference type="AlphaFoldDB" id="A0A1R2BBY4"/>
<evidence type="ECO:0000313" key="1">
    <source>
        <dbReference type="EMBL" id="OMJ74120.1"/>
    </source>
</evidence>
<reference evidence="1 2" key="1">
    <citation type="submission" date="2016-11" db="EMBL/GenBank/DDBJ databases">
        <title>The macronuclear genome of Stentor coeruleus: a giant cell with tiny introns.</title>
        <authorList>
            <person name="Slabodnick M."/>
            <person name="Ruby J.G."/>
            <person name="Reiff S.B."/>
            <person name="Swart E.C."/>
            <person name="Gosai S."/>
            <person name="Prabakaran S."/>
            <person name="Witkowska E."/>
            <person name="Larue G.E."/>
            <person name="Fisher S."/>
            <person name="Freeman R.M."/>
            <person name="Gunawardena J."/>
            <person name="Chu W."/>
            <person name="Stover N.A."/>
            <person name="Gregory B.D."/>
            <person name="Nowacki M."/>
            <person name="Derisi J."/>
            <person name="Roy S.W."/>
            <person name="Marshall W.F."/>
            <person name="Sood P."/>
        </authorList>
    </citation>
    <scope>NUCLEOTIDE SEQUENCE [LARGE SCALE GENOMIC DNA]</scope>
    <source>
        <strain evidence="1">WM001</strain>
    </source>
</reference>
<dbReference type="Proteomes" id="UP000187209">
    <property type="component" value="Unassembled WGS sequence"/>
</dbReference>
<dbReference type="OrthoDB" id="312683at2759"/>
<proteinExistence type="predicted"/>
<comment type="caution">
    <text evidence="1">The sequence shown here is derived from an EMBL/GenBank/DDBJ whole genome shotgun (WGS) entry which is preliminary data.</text>
</comment>